<feature type="compositionally biased region" description="Polar residues" evidence="1">
    <location>
        <begin position="89"/>
        <end position="113"/>
    </location>
</feature>
<proteinExistence type="predicted"/>
<keyword evidence="3" id="KW-1185">Reference proteome</keyword>
<reference evidence="2 3" key="1">
    <citation type="submission" date="2021-04" db="EMBL/GenBank/DDBJ databases">
        <authorList>
            <person name="De Guttry C."/>
            <person name="Zahm M."/>
            <person name="Klopp C."/>
            <person name="Cabau C."/>
            <person name="Louis A."/>
            <person name="Berthelot C."/>
            <person name="Parey E."/>
            <person name="Roest Crollius H."/>
            <person name="Montfort J."/>
            <person name="Robinson-Rechavi M."/>
            <person name="Bucao C."/>
            <person name="Bouchez O."/>
            <person name="Gislard M."/>
            <person name="Lluch J."/>
            <person name="Milhes M."/>
            <person name="Lampietro C."/>
            <person name="Lopez Roques C."/>
            <person name="Donnadieu C."/>
            <person name="Braasch I."/>
            <person name="Desvignes T."/>
            <person name="Postlethwait J."/>
            <person name="Bobe J."/>
            <person name="Wedekind C."/>
            <person name="Guiguen Y."/>
        </authorList>
    </citation>
    <scope>NUCLEOTIDE SEQUENCE [LARGE SCALE GENOMIC DNA]</scope>
    <source>
        <strain evidence="2">Cs_M1</strain>
        <tissue evidence="2">Blood</tissue>
    </source>
</reference>
<dbReference type="EMBL" id="JAGTTL010000020">
    <property type="protein sequence ID" value="KAK6307078.1"/>
    <property type="molecule type" value="Genomic_DNA"/>
</dbReference>
<sequence length="153" mass="16460">MERGTGRQDRQLVLGIRPVDLTSQSVGVIKSPECILQLFAVRKAIDQTVTLYVIGAEKETVNKMTKTVTAYIGILLLAMHFSSQVHAQNSTTGSPALTGNMTDTPWTSSTMPKVTTKNITNPITNPKGASPSLQSSAFMLLIPVVGSLLQGRF</sequence>
<feature type="compositionally biased region" description="Low complexity" evidence="1">
    <location>
        <begin position="115"/>
        <end position="126"/>
    </location>
</feature>
<evidence type="ECO:0000256" key="1">
    <source>
        <dbReference type="SAM" id="MobiDB-lite"/>
    </source>
</evidence>
<evidence type="ECO:0000313" key="3">
    <source>
        <dbReference type="Proteomes" id="UP001356427"/>
    </source>
</evidence>
<protein>
    <submittedName>
        <fullName evidence="2">Uncharacterized protein</fullName>
    </submittedName>
</protein>
<feature type="region of interest" description="Disordered" evidence="1">
    <location>
        <begin position="89"/>
        <end position="126"/>
    </location>
</feature>
<organism evidence="2 3">
    <name type="scientific">Coregonus suidteri</name>
    <dbReference type="NCBI Taxonomy" id="861788"/>
    <lineage>
        <taxon>Eukaryota</taxon>
        <taxon>Metazoa</taxon>
        <taxon>Chordata</taxon>
        <taxon>Craniata</taxon>
        <taxon>Vertebrata</taxon>
        <taxon>Euteleostomi</taxon>
        <taxon>Actinopterygii</taxon>
        <taxon>Neopterygii</taxon>
        <taxon>Teleostei</taxon>
        <taxon>Protacanthopterygii</taxon>
        <taxon>Salmoniformes</taxon>
        <taxon>Salmonidae</taxon>
        <taxon>Coregoninae</taxon>
        <taxon>Coregonus</taxon>
    </lineage>
</organism>
<name>A0AAN8L8A0_9TELE</name>
<comment type="caution">
    <text evidence="2">The sequence shown here is derived from an EMBL/GenBank/DDBJ whole genome shotgun (WGS) entry which is preliminary data.</text>
</comment>
<evidence type="ECO:0000313" key="2">
    <source>
        <dbReference type="EMBL" id="KAK6307078.1"/>
    </source>
</evidence>
<gene>
    <name evidence="2" type="ORF">J4Q44_G00222260</name>
</gene>
<dbReference type="AlphaFoldDB" id="A0AAN8L8A0"/>
<dbReference type="Proteomes" id="UP001356427">
    <property type="component" value="Unassembled WGS sequence"/>
</dbReference>
<accession>A0AAN8L8A0</accession>